<dbReference type="PANTHER" id="PTHR46558:SF11">
    <property type="entry name" value="HTH-TYPE TRANSCRIPTIONAL REGULATOR XRE"/>
    <property type="match status" value="1"/>
</dbReference>
<dbReference type="AlphaFoldDB" id="A0A949K422"/>
<keyword evidence="1" id="KW-0238">DNA-binding</keyword>
<dbReference type="PROSITE" id="PS50943">
    <property type="entry name" value="HTH_CROC1"/>
    <property type="match status" value="1"/>
</dbReference>
<comment type="caution">
    <text evidence="3">The sequence shown here is derived from an EMBL/GenBank/DDBJ whole genome shotgun (WGS) entry which is preliminary data.</text>
</comment>
<dbReference type="RefSeq" id="WP_158346657.1">
    <property type="nucleotide sequence ID" value="NZ_JAHQCW010000047.1"/>
</dbReference>
<dbReference type="Pfam" id="PF01381">
    <property type="entry name" value="HTH_3"/>
    <property type="match status" value="1"/>
</dbReference>
<protein>
    <submittedName>
        <fullName evidence="3">Helix-turn-helix domain-containing protein</fullName>
    </submittedName>
</protein>
<accession>A0A949K422</accession>
<keyword evidence="4" id="KW-1185">Reference proteome</keyword>
<proteinExistence type="predicted"/>
<evidence type="ECO:0000313" key="4">
    <source>
        <dbReference type="Proteomes" id="UP000712157"/>
    </source>
</evidence>
<dbReference type="EMBL" id="JAHQCW010000047">
    <property type="protein sequence ID" value="MBU9739032.1"/>
    <property type="molecule type" value="Genomic_DNA"/>
</dbReference>
<name>A0A949K422_9FIRM</name>
<organism evidence="3 4">
    <name type="scientific">Diplocloster agilis</name>
    <dbReference type="NCBI Taxonomy" id="2850323"/>
    <lineage>
        <taxon>Bacteria</taxon>
        <taxon>Bacillati</taxon>
        <taxon>Bacillota</taxon>
        <taxon>Clostridia</taxon>
        <taxon>Lachnospirales</taxon>
        <taxon>Lachnospiraceae</taxon>
        <taxon>Diplocloster</taxon>
    </lineage>
</organism>
<evidence type="ECO:0000313" key="3">
    <source>
        <dbReference type="EMBL" id="MBU9739032.1"/>
    </source>
</evidence>
<evidence type="ECO:0000256" key="1">
    <source>
        <dbReference type="ARBA" id="ARBA00023125"/>
    </source>
</evidence>
<reference evidence="3" key="1">
    <citation type="submission" date="2021-06" db="EMBL/GenBank/DDBJ databases">
        <title>Description of novel taxa of the family Lachnospiraceae.</title>
        <authorList>
            <person name="Chaplin A.V."/>
            <person name="Sokolova S.R."/>
            <person name="Pikina A.P."/>
            <person name="Korzhanova M."/>
            <person name="Belova V."/>
            <person name="Korostin D."/>
            <person name="Efimov B.A."/>
        </authorList>
    </citation>
    <scope>NUCLEOTIDE SEQUENCE</scope>
    <source>
        <strain evidence="3">ASD5720</strain>
    </source>
</reference>
<sequence length="124" mass="14416">MSFGSILKELRKANHITQGELAEFLKVSRPTIAGYETKDKQPDFEKLIKLSEFFNVSIDYLITGDSFGKSNPNLTETNQKIYSDYELEHSLMRQFIKLSYESRVDLIELAKVLQLRDKMHEPNL</sequence>
<dbReference type="Proteomes" id="UP000712157">
    <property type="component" value="Unassembled WGS sequence"/>
</dbReference>
<feature type="domain" description="HTH cro/C1-type" evidence="2">
    <location>
        <begin position="7"/>
        <end position="61"/>
    </location>
</feature>
<evidence type="ECO:0000259" key="2">
    <source>
        <dbReference type="PROSITE" id="PS50943"/>
    </source>
</evidence>
<dbReference type="GO" id="GO:0003677">
    <property type="term" value="F:DNA binding"/>
    <property type="evidence" value="ECO:0007669"/>
    <property type="project" value="UniProtKB-KW"/>
</dbReference>
<dbReference type="PANTHER" id="PTHR46558">
    <property type="entry name" value="TRACRIPTIONAL REGULATORY PROTEIN-RELATED-RELATED"/>
    <property type="match status" value="1"/>
</dbReference>
<dbReference type="InterPro" id="IPR010982">
    <property type="entry name" value="Lambda_DNA-bd_dom_sf"/>
</dbReference>
<dbReference type="Gene3D" id="1.10.260.40">
    <property type="entry name" value="lambda repressor-like DNA-binding domains"/>
    <property type="match status" value="1"/>
</dbReference>
<dbReference type="InterPro" id="IPR001387">
    <property type="entry name" value="Cro/C1-type_HTH"/>
</dbReference>
<dbReference type="SMART" id="SM00530">
    <property type="entry name" value="HTH_XRE"/>
    <property type="match status" value="1"/>
</dbReference>
<gene>
    <name evidence="3" type="ORF">KTH89_21065</name>
</gene>
<dbReference type="CDD" id="cd00093">
    <property type="entry name" value="HTH_XRE"/>
    <property type="match status" value="1"/>
</dbReference>
<dbReference type="SUPFAM" id="SSF47413">
    <property type="entry name" value="lambda repressor-like DNA-binding domains"/>
    <property type="match status" value="1"/>
</dbReference>